<evidence type="ECO:0000256" key="6">
    <source>
        <dbReference type="ARBA" id="ARBA00023141"/>
    </source>
</evidence>
<evidence type="ECO:0000256" key="7">
    <source>
        <dbReference type="ARBA" id="ARBA00023239"/>
    </source>
</evidence>
<evidence type="ECO:0000256" key="1">
    <source>
        <dbReference type="ARBA" id="ARBA00001633"/>
    </source>
</evidence>
<dbReference type="InterPro" id="IPR013785">
    <property type="entry name" value="Aldolase_TIM"/>
</dbReference>
<dbReference type="HAMAP" id="MF_00134_A">
    <property type="entry name" value="IGPS_A"/>
    <property type="match status" value="1"/>
</dbReference>
<evidence type="ECO:0000256" key="3">
    <source>
        <dbReference type="ARBA" id="ARBA00022605"/>
    </source>
</evidence>
<dbReference type="PANTHER" id="PTHR22854">
    <property type="entry name" value="TRYPTOPHAN BIOSYNTHESIS PROTEIN"/>
    <property type="match status" value="1"/>
</dbReference>
<accession>A0ABP9NSH6</accession>
<evidence type="ECO:0000256" key="8">
    <source>
        <dbReference type="HAMAP-Rule" id="MF_00134"/>
    </source>
</evidence>
<comment type="pathway">
    <text evidence="2 8">Amino-acid biosynthesis; L-tryptophan biosynthesis; L-tryptophan from chorismate: step 4/5.</text>
</comment>
<evidence type="ECO:0000259" key="9">
    <source>
        <dbReference type="Pfam" id="PF00218"/>
    </source>
</evidence>
<evidence type="ECO:0000256" key="5">
    <source>
        <dbReference type="ARBA" id="ARBA00022822"/>
    </source>
</evidence>
<keyword evidence="11" id="KW-1185">Reference proteome</keyword>
<keyword evidence="6 8" id="KW-0057">Aromatic amino acid biosynthesis</keyword>
<keyword evidence="7 8" id="KW-0456">Lyase</keyword>
<dbReference type="InterPro" id="IPR013798">
    <property type="entry name" value="Indole-3-glycerol_P_synth_dom"/>
</dbReference>
<dbReference type="InterPro" id="IPR011060">
    <property type="entry name" value="RibuloseP-bd_barrel"/>
</dbReference>
<comment type="caution">
    <text evidence="10">The sequence shown here is derived from an EMBL/GenBank/DDBJ whole genome shotgun (WGS) entry which is preliminary data.</text>
</comment>
<organism evidence="10 11">
    <name type="scientific">Prosthecobacter algae</name>
    <dbReference type="NCBI Taxonomy" id="1144682"/>
    <lineage>
        <taxon>Bacteria</taxon>
        <taxon>Pseudomonadati</taxon>
        <taxon>Verrucomicrobiota</taxon>
        <taxon>Verrucomicrobiia</taxon>
        <taxon>Verrucomicrobiales</taxon>
        <taxon>Verrucomicrobiaceae</taxon>
        <taxon>Prosthecobacter</taxon>
    </lineage>
</organism>
<dbReference type="Pfam" id="PF00218">
    <property type="entry name" value="IGPS"/>
    <property type="match status" value="1"/>
</dbReference>
<comment type="catalytic activity">
    <reaction evidence="1 8">
        <text>1-(2-carboxyphenylamino)-1-deoxy-D-ribulose 5-phosphate + H(+) = (1S,2R)-1-C-(indol-3-yl)glycerol 3-phosphate + CO2 + H2O</text>
        <dbReference type="Rhea" id="RHEA:23476"/>
        <dbReference type="ChEBI" id="CHEBI:15377"/>
        <dbReference type="ChEBI" id="CHEBI:15378"/>
        <dbReference type="ChEBI" id="CHEBI:16526"/>
        <dbReference type="ChEBI" id="CHEBI:58613"/>
        <dbReference type="ChEBI" id="CHEBI:58866"/>
        <dbReference type="EC" id="4.1.1.48"/>
    </reaction>
</comment>
<dbReference type="PROSITE" id="PS00614">
    <property type="entry name" value="IGPS"/>
    <property type="match status" value="1"/>
</dbReference>
<evidence type="ECO:0000256" key="4">
    <source>
        <dbReference type="ARBA" id="ARBA00022793"/>
    </source>
</evidence>
<feature type="domain" description="Indole-3-glycerol phosphate synthase" evidence="9">
    <location>
        <begin position="19"/>
        <end position="263"/>
    </location>
</feature>
<keyword evidence="5 8" id="KW-0822">Tryptophan biosynthesis</keyword>
<dbReference type="Proteomes" id="UP001499852">
    <property type="component" value="Unassembled WGS sequence"/>
</dbReference>
<protein>
    <recommendedName>
        <fullName evidence="8">Indole-3-glycerol phosphate synthase</fullName>
        <shortName evidence="8">IGPS</shortName>
        <ecNumber evidence="8">4.1.1.48</ecNumber>
    </recommendedName>
</protein>
<reference evidence="11" key="1">
    <citation type="journal article" date="2019" name="Int. J. Syst. Evol. Microbiol.">
        <title>The Global Catalogue of Microorganisms (GCM) 10K type strain sequencing project: providing services to taxonomists for standard genome sequencing and annotation.</title>
        <authorList>
            <consortium name="The Broad Institute Genomics Platform"/>
            <consortium name="The Broad Institute Genome Sequencing Center for Infectious Disease"/>
            <person name="Wu L."/>
            <person name="Ma J."/>
        </authorList>
    </citation>
    <scope>NUCLEOTIDE SEQUENCE [LARGE SCALE GENOMIC DNA]</scope>
    <source>
        <strain evidence="11">JCM 18053</strain>
    </source>
</reference>
<gene>
    <name evidence="8 10" type="primary">trpC</name>
    <name evidence="10" type="ORF">GCM10023213_02600</name>
</gene>
<keyword evidence="3 8" id="KW-0028">Amino-acid biosynthesis</keyword>
<evidence type="ECO:0000256" key="2">
    <source>
        <dbReference type="ARBA" id="ARBA00004696"/>
    </source>
</evidence>
<sequence length="275" mass="30493">MQLAPRQIAPIFRPPMNKLDEIIAHKRLEVEKLLPRMDMLRAAATLRDDFRSLEDALRLDPTRLGMIAEVKRASPSVGTISADFDPLTIARGYEKAGATALSILTDEKYFQGRLEYLSLIREQVDIPCLRKDFIIHEAQIYEAVVAGADAILLIVAALKQDDLVKLLDIAHTFQLDVLMEVHDLPELERALDTDVRILGINNRNLKSFTVDMATTEALAEEVPDDILLVSESGIKSPADAARLAEAGADALLVGETLMRSQNIMVDLPALRAMKM</sequence>
<name>A0ABP9NSH6_9BACT</name>
<dbReference type="NCBIfam" id="NF001377">
    <property type="entry name" value="PRK00278.2-4"/>
    <property type="match status" value="1"/>
</dbReference>
<dbReference type="HAMAP" id="MF_00134_B">
    <property type="entry name" value="IGPS_B"/>
    <property type="match status" value="1"/>
</dbReference>
<proteinExistence type="inferred from homology"/>
<keyword evidence="4 8" id="KW-0210">Decarboxylase</keyword>
<dbReference type="Gene3D" id="3.20.20.70">
    <property type="entry name" value="Aldolase class I"/>
    <property type="match status" value="1"/>
</dbReference>
<dbReference type="EC" id="4.1.1.48" evidence="8"/>
<dbReference type="PANTHER" id="PTHR22854:SF2">
    <property type="entry name" value="INDOLE-3-GLYCEROL-PHOSPHATE SYNTHASE"/>
    <property type="match status" value="1"/>
</dbReference>
<comment type="similarity">
    <text evidence="8">Belongs to the TrpC family.</text>
</comment>
<dbReference type="InterPro" id="IPR001468">
    <property type="entry name" value="Indole-3-GlycerolPSynthase_CS"/>
</dbReference>
<dbReference type="EMBL" id="BAABIA010000001">
    <property type="protein sequence ID" value="GAA5133223.1"/>
    <property type="molecule type" value="Genomic_DNA"/>
</dbReference>
<evidence type="ECO:0000313" key="11">
    <source>
        <dbReference type="Proteomes" id="UP001499852"/>
    </source>
</evidence>
<dbReference type="CDD" id="cd00331">
    <property type="entry name" value="IGPS"/>
    <property type="match status" value="1"/>
</dbReference>
<dbReference type="InterPro" id="IPR045186">
    <property type="entry name" value="Indole-3-glycerol_P_synth"/>
</dbReference>
<evidence type="ECO:0000313" key="10">
    <source>
        <dbReference type="EMBL" id="GAA5133223.1"/>
    </source>
</evidence>
<dbReference type="SUPFAM" id="SSF51366">
    <property type="entry name" value="Ribulose-phoshate binding barrel"/>
    <property type="match status" value="1"/>
</dbReference>